<sequence length="189" mass="20915">MQSAADEFAENGYERASLNRILERSGMGKSSFYYYFEDKADLFATLVEGSVADLFESAGRFDVASLSADAFWSACEDYYRAIIAAASADDRSVALGWMFYRLRAEGAESGPTERIVEAARAWVGGFILRGQALGVVRTDLPDGLLVDCMMGIVEAIDRWVVTNWSEIGEAARRRMASEHVDLVRRVLSP</sequence>
<dbReference type="InterPro" id="IPR009057">
    <property type="entry name" value="Homeodomain-like_sf"/>
</dbReference>
<evidence type="ECO:0000313" key="6">
    <source>
        <dbReference type="EMBL" id="MBJ3776223.1"/>
    </source>
</evidence>
<gene>
    <name evidence="6" type="ORF">JCR33_11020</name>
</gene>
<keyword evidence="2 4" id="KW-0238">DNA-binding</keyword>
<evidence type="ECO:0000256" key="2">
    <source>
        <dbReference type="ARBA" id="ARBA00023125"/>
    </source>
</evidence>
<keyword evidence="3" id="KW-0804">Transcription</keyword>
<dbReference type="PANTHER" id="PTHR30055">
    <property type="entry name" value="HTH-TYPE TRANSCRIPTIONAL REGULATOR RUTR"/>
    <property type="match status" value="1"/>
</dbReference>
<feature type="domain" description="HTH tetR-type" evidence="5">
    <location>
        <begin position="1"/>
        <end position="54"/>
    </location>
</feature>
<dbReference type="RefSeq" id="WP_198882099.1">
    <property type="nucleotide sequence ID" value="NZ_JAEKJA010000007.1"/>
</dbReference>
<reference evidence="6" key="1">
    <citation type="submission" date="2020-12" db="EMBL/GenBank/DDBJ databases">
        <title>Bacterial taxonomy.</title>
        <authorList>
            <person name="Pan X."/>
        </authorList>
    </citation>
    <scope>NUCLEOTIDE SEQUENCE</scope>
    <source>
        <strain evidence="6">B2012</strain>
    </source>
</reference>
<dbReference type="PANTHER" id="PTHR30055:SF234">
    <property type="entry name" value="HTH-TYPE TRANSCRIPTIONAL REGULATOR BETI"/>
    <property type="match status" value="1"/>
</dbReference>
<evidence type="ECO:0000313" key="7">
    <source>
        <dbReference type="Proteomes" id="UP000609531"/>
    </source>
</evidence>
<dbReference type="GO" id="GO:0003700">
    <property type="term" value="F:DNA-binding transcription factor activity"/>
    <property type="evidence" value="ECO:0007669"/>
    <property type="project" value="TreeGrafter"/>
</dbReference>
<dbReference type="Proteomes" id="UP000609531">
    <property type="component" value="Unassembled WGS sequence"/>
</dbReference>
<keyword evidence="7" id="KW-1185">Reference proteome</keyword>
<keyword evidence="1" id="KW-0805">Transcription regulation</keyword>
<evidence type="ECO:0000256" key="3">
    <source>
        <dbReference type="ARBA" id="ARBA00023163"/>
    </source>
</evidence>
<name>A0A934IGV9_9HYPH</name>
<evidence type="ECO:0000256" key="1">
    <source>
        <dbReference type="ARBA" id="ARBA00023015"/>
    </source>
</evidence>
<dbReference type="Gene3D" id="1.10.357.10">
    <property type="entry name" value="Tetracycline Repressor, domain 2"/>
    <property type="match status" value="1"/>
</dbReference>
<dbReference type="Pfam" id="PF00440">
    <property type="entry name" value="TetR_N"/>
    <property type="match status" value="1"/>
</dbReference>
<dbReference type="PROSITE" id="PS50977">
    <property type="entry name" value="HTH_TETR_2"/>
    <property type="match status" value="1"/>
</dbReference>
<evidence type="ECO:0000256" key="4">
    <source>
        <dbReference type="PROSITE-ProRule" id="PRU00335"/>
    </source>
</evidence>
<evidence type="ECO:0000259" key="5">
    <source>
        <dbReference type="PROSITE" id="PS50977"/>
    </source>
</evidence>
<dbReference type="InterPro" id="IPR001647">
    <property type="entry name" value="HTH_TetR"/>
</dbReference>
<accession>A0A934IGV9</accession>
<proteinExistence type="predicted"/>
<comment type="caution">
    <text evidence="6">The sequence shown here is derived from an EMBL/GenBank/DDBJ whole genome shotgun (WGS) entry which is preliminary data.</text>
</comment>
<organism evidence="6 7">
    <name type="scientific">Acuticoccus mangrovi</name>
    <dbReference type="NCBI Taxonomy" id="2796142"/>
    <lineage>
        <taxon>Bacteria</taxon>
        <taxon>Pseudomonadati</taxon>
        <taxon>Pseudomonadota</taxon>
        <taxon>Alphaproteobacteria</taxon>
        <taxon>Hyphomicrobiales</taxon>
        <taxon>Amorphaceae</taxon>
        <taxon>Acuticoccus</taxon>
    </lineage>
</organism>
<dbReference type="AlphaFoldDB" id="A0A934IGV9"/>
<dbReference type="SUPFAM" id="SSF46689">
    <property type="entry name" value="Homeodomain-like"/>
    <property type="match status" value="1"/>
</dbReference>
<dbReference type="EMBL" id="JAEKJA010000007">
    <property type="protein sequence ID" value="MBJ3776223.1"/>
    <property type="molecule type" value="Genomic_DNA"/>
</dbReference>
<dbReference type="GO" id="GO:0000976">
    <property type="term" value="F:transcription cis-regulatory region binding"/>
    <property type="evidence" value="ECO:0007669"/>
    <property type="project" value="TreeGrafter"/>
</dbReference>
<feature type="DNA-binding region" description="H-T-H motif" evidence="4">
    <location>
        <begin position="17"/>
        <end position="36"/>
    </location>
</feature>
<protein>
    <submittedName>
        <fullName evidence="6">TetR/AcrR family transcriptional regulator</fullName>
    </submittedName>
</protein>
<dbReference type="InterPro" id="IPR050109">
    <property type="entry name" value="HTH-type_TetR-like_transc_reg"/>
</dbReference>